<dbReference type="GO" id="GO:0006094">
    <property type="term" value="P:gluconeogenesis"/>
    <property type="evidence" value="ECO:0007669"/>
    <property type="project" value="TreeGrafter"/>
</dbReference>
<accession>A0A1Y5I1V0</accession>
<protein>
    <recommendedName>
        <fullName evidence="4 11">Phosphoglycerate kinase</fullName>
        <ecNumber evidence="4 11">2.7.2.3</ecNumber>
    </recommendedName>
</protein>
<keyword evidence="9" id="KW-0460">Magnesium</keyword>
<dbReference type="GO" id="GO:0043531">
    <property type="term" value="F:ADP binding"/>
    <property type="evidence" value="ECO:0007669"/>
    <property type="project" value="TreeGrafter"/>
</dbReference>
<keyword evidence="6" id="KW-0547">Nucleotide-binding</keyword>
<dbReference type="Proteomes" id="UP000195557">
    <property type="component" value="Unassembled WGS sequence"/>
</dbReference>
<dbReference type="InterPro" id="IPR015824">
    <property type="entry name" value="Phosphoglycerate_kinase_N"/>
</dbReference>
<dbReference type="PRINTS" id="PR00477">
    <property type="entry name" value="PHGLYCKINASE"/>
</dbReference>
<proteinExistence type="inferred from homology"/>
<reference evidence="13" key="1">
    <citation type="submission" date="2017-04" db="EMBL/GenBank/DDBJ databases">
        <title>Population genomics of picophytoplankton unveils novel chromosome hypervariability.</title>
        <authorList>
            <consortium name="DOE Joint Genome Institute"/>
            <person name="Blanc-Mathieu R."/>
            <person name="Krasovec M."/>
            <person name="Hebrard M."/>
            <person name="Yau S."/>
            <person name="Desgranges E."/>
            <person name="Martin J."/>
            <person name="Schackwitz W."/>
            <person name="Kuo A."/>
            <person name="Salin G."/>
            <person name="Donnadieu C."/>
            <person name="Desdevises Y."/>
            <person name="Sanchez-Ferandin S."/>
            <person name="Moreau H."/>
            <person name="Rivals E."/>
            <person name="Grigoriev I.V."/>
            <person name="Grimsley N."/>
            <person name="Eyre-Walker A."/>
            <person name="Piganeau G."/>
        </authorList>
    </citation>
    <scope>NUCLEOTIDE SEQUENCE [LARGE SCALE GENOMIC DNA]</scope>
    <source>
        <strain evidence="13">RCC 1115</strain>
    </source>
</reference>
<dbReference type="InterPro" id="IPR001576">
    <property type="entry name" value="Phosphoglycerate_kinase"/>
</dbReference>
<comment type="similarity">
    <text evidence="3 11">Belongs to the phosphoglycerate kinase family.</text>
</comment>
<keyword evidence="5 11" id="KW-0808">Transferase</keyword>
<evidence type="ECO:0000256" key="11">
    <source>
        <dbReference type="RuleBase" id="RU000532"/>
    </source>
</evidence>
<evidence type="ECO:0000256" key="5">
    <source>
        <dbReference type="ARBA" id="ARBA00022679"/>
    </source>
</evidence>
<evidence type="ECO:0000256" key="1">
    <source>
        <dbReference type="ARBA" id="ARBA00000642"/>
    </source>
</evidence>
<dbReference type="GO" id="GO:0005829">
    <property type="term" value="C:cytosol"/>
    <property type="evidence" value="ECO:0007669"/>
    <property type="project" value="TreeGrafter"/>
</dbReference>
<keyword evidence="7 11" id="KW-0418">Kinase</keyword>
<dbReference type="PANTHER" id="PTHR11406">
    <property type="entry name" value="PHOSPHOGLYCERATE KINASE"/>
    <property type="match status" value="1"/>
</dbReference>
<comment type="cofactor">
    <cofactor evidence="2">
        <name>Mg(2+)</name>
        <dbReference type="ChEBI" id="CHEBI:18420"/>
    </cofactor>
</comment>
<dbReference type="GO" id="GO:0006096">
    <property type="term" value="P:glycolytic process"/>
    <property type="evidence" value="ECO:0007669"/>
    <property type="project" value="InterPro"/>
</dbReference>
<dbReference type="GO" id="GO:0004618">
    <property type="term" value="F:phosphoglycerate kinase activity"/>
    <property type="evidence" value="ECO:0007669"/>
    <property type="project" value="UniProtKB-EC"/>
</dbReference>
<evidence type="ECO:0000256" key="12">
    <source>
        <dbReference type="RuleBase" id="RU000696"/>
    </source>
</evidence>
<evidence type="ECO:0000256" key="9">
    <source>
        <dbReference type="ARBA" id="ARBA00022842"/>
    </source>
</evidence>
<dbReference type="Pfam" id="PF00162">
    <property type="entry name" value="PGK"/>
    <property type="match status" value="1"/>
</dbReference>
<evidence type="ECO:0000256" key="4">
    <source>
        <dbReference type="ARBA" id="ARBA00013061"/>
    </source>
</evidence>
<dbReference type="GO" id="GO:0005524">
    <property type="term" value="F:ATP binding"/>
    <property type="evidence" value="ECO:0007669"/>
    <property type="project" value="UniProtKB-KW"/>
</dbReference>
<evidence type="ECO:0000256" key="2">
    <source>
        <dbReference type="ARBA" id="ARBA00001946"/>
    </source>
</evidence>
<sequence length="468" mass="50246">MPAPARVRALEHAGDLRDKIVLVRVDHNCVKNGVVRDAYRIEQSLPTLYNIVERGGRPILITHVNRPRDGADGSITIDKSRDGVDAVVDVLRRMLGVTFAAPTFGTAGRGDGVASVDTSINFLLDDLRARRIGGIYLPNSRWFAGEEAKAGSEAYEAFSRQLAGLADVFVNDAFGSWQPHVSTVGVTKYLPSYAGFLMQRELRAVEAVLEPVRPFVAVVGGSKLDTKIETLNAVASRCDSLVLGGVVYNAYLCAKYGVEIEGVSERDVELAGQLLAPETQAKIIELPVVVESTSLQGCGCVPKEGECGKPMEGAGTTRPLHIDQLQRGASYGYVLDVAASSFEDEKVKLAMQGAKTIFVNAVMGFTSSGFHEGTTALDHAIAENKSARKYFGGGDTIQEFKSLTPALFMSAVLDPTFYLFTGGGTVLKALELGGGEKLETVKCLLADADEKIPLKEEPKCMRFADCAC</sequence>
<evidence type="ECO:0000256" key="7">
    <source>
        <dbReference type="ARBA" id="ARBA00022777"/>
    </source>
</evidence>
<organism evidence="13">
    <name type="scientific">Ostreococcus tauri</name>
    <name type="common">Marine green alga</name>
    <dbReference type="NCBI Taxonomy" id="70448"/>
    <lineage>
        <taxon>Eukaryota</taxon>
        <taxon>Viridiplantae</taxon>
        <taxon>Chlorophyta</taxon>
        <taxon>Mamiellophyceae</taxon>
        <taxon>Mamiellales</taxon>
        <taxon>Bathycoccaceae</taxon>
        <taxon>Ostreococcus</taxon>
    </lineage>
</organism>
<dbReference type="EMBL" id="KZ155839">
    <property type="protein sequence ID" value="OUS42134.1"/>
    <property type="molecule type" value="Genomic_DNA"/>
</dbReference>
<keyword evidence="8" id="KW-0067">ATP-binding</keyword>
<evidence type="ECO:0000256" key="8">
    <source>
        <dbReference type="ARBA" id="ARBA00022840"/>
    </source>
</evidence>
<gene>
    <name evidence="13" type="ORF">BE221DRAFT_63869</name>
</gene>
<dbReference type="InterPro" id="IPR036043">
    <property type="entry name" value="Phosphoglycerate_kinase_sf"/>
</dbReference>
<comment type="catalytic activity">
    <reaction evidence="1 11">
        <text>(2R)-3-phosphoglycerate + ATP = (2R)-3-phospho-glyceroyl phosphate + ADP</text>
        <dbReference type="Rhea" id="RHEA:14801"/>
        <dbReference type="ChEBI" id="CHEBI:30616"/>
        <dbReference type="ChEBI" id="CHEBI:57604"/>
        <dbReference type="ChEBI" id="CHEBI:58272"/>
        <dbReference type="ChEBI" id="CHEBI:456216"/>
        <dbReference type="EC" id="2.7.2.3"/>
    </reaction>
</comment>
<dbReference type="Gene3D" id="3.40.50.1260">
    <property type="entry name" value="Phosphoglycerate kinase, N-terminal domain"/>
    <property type="match status" value="2"/>
</dbReference>
<dbReference type="SUPFAM" id="SSF53748">
    <property type="entry name" value="Phosphoglycerate kinase"/>
    <property type="match status" value="1"/>
</dbReference>
<dbReference type="PANTHER" id="PTHR11406:SF23">
    <property type="entry name" value="PHOSPHOGLYCERATE KINASE 1, CHLOROPLASTIC-RELATED"/>
    <property type="match status" value="1"/>
</dbReference>
<comment type="pathway">
    <text evidence="10">Carbohydrate biosynthesis.</text>
</comment>
<dbReference type="AlphaFoldDB" id="A0A1Y5I1V0"/>
<comment type="subunit">
    <text evidence="12">Monomer.</text>
</comment>
<evidence type="ECO:0000256" key="3">
    <source>
        <dbReference type="ARBA" id="ARBA00008982"/>
    </source>
</evidence>
<name>A0A1Y5I1V0_OSTTA</name>
<evidence type="ECO:0000256" key="6">
    <source>
        <dbReference type="ARBA" id="ARBA00022741"/>
    </source>
</evidence>
<evidence type="ECO:0000313" key="13">
    <source>
        <dbReference type="EMBL" id="OUS42134.1"/>
    </source>
</evidence>
<evidence type="ECO:0000256" key="10">
    <source>
        <dbReference type="ARBA" id="ARBA00024331"/>
    </source>
</evidence>
<dbReference type="EC" id="2.7.2.3" evidence="4 11"/>
<dbReference type="eggNOG" id="KOG1367">
    <property type="taxonomic scope" value="Eukaryota"/>
</dbReference>